<dbReference type="PANTHER" id="PTHR30041">
    <property type="entry name" value="ARSENATE REDUCTASE"/>
    <property type="match status" value="1"/>
</dbReference>
<dbReference type="InterPro" id="IPR036249">
    <property type="entry name" value="Thioredoxin-like_sf"/>
</dbReference>
<sequence>MVHIYGIKNCGTIKKTLNWFDENNISYTFHDYKKEPATEDLISNWHSQTDWQEFVNKRGMTWRKMSQEEKDKVIDAQSAIEAMLANNSLIKRPVISHKDGIVVGFNEEQLATLFL</sequence>
<dbReference type="Proteomes" id="UP000824156">
    <property type="component" value="Unassembled WGS sequence"/>
</dbReference>
<reference evidence="3" key="1">
    <citation type="journal article" date="2021" name="PeerJ">
        <title>Extensive microbial diversity within the chicken gut microbiome revealed by metagenomics and culture.</title>
        <authorList>
            <person name="Gilroy R."/>
            <person name="Ravi A."/>
            <person name="Getino M."/>
            <person name="Pursley I."/>
            <person name="Horton D.L."/>
            <person name="Alikhan N.F."/>
            <person name="Baker D."/>
            <person name="Gharbi K."/>
            <person name="Hall N."/>
            <person name="Watson M."/>
            <person name="Adriaenssens E.M."/>
            <person name="Foster-Nyarko E."/>
            <person name="Jarju S."/>
            <person name="Secka A."/>
            <person name="Antonio M."/>
            <person name="Oren A."/>
            <person name="Chaudhuri R.R."/>
            <person name="La Ragione R."/>
            <person name="Hildebrand F."/>
            <person name="Pallen M.J."/>
        </authorList>
    </citation>
    <scope>NUCLEOTIDE SEQUENCE</scope>
    <source>
        <strain evidence="3">1719</strain>
    </source>
</reference>
<gene>
    <name evidence="3" type="ORF">H9853_10310</name>
</gene>
<evidence type="ECO:0000256" key="1">
    <source>
        <dbReference type="ARBA" id="ARBA00007198"/>
    </source>
</evidence>
<dbReference type="PANTHER" id="PTHR30041:SF8">
    <property type="entry name" value="PROTEIN YFFB"/>
    <property type="match status" value="1"/>
</dbReference>
<dbReference type="SUPFAM" id="SSF52833">
    <property type="entry name" value="Thioredoxin-like"/>
    <property type="match status" value="1"/>
</dbReference>
<dbReference type="AlphaFoldDB" id="A0A9D1WAB7"/>
<dbReference type="InterPro" id="IPR006660">
    <property type="entry name" value="Arsenate_reductase-like"/>
</dbReference>
<comment type="similarity">
    <text evidence="1 2">Belongs to the ArsC family.</text>
</comment>
<evidence type="ECO:0000313" key="4">
    <source>
        <dbReference type="Proteomes" id="UP000824156"/>
    </source>
</evidence>
<name>A0A9D1WAB7_9SPHI</name>
<evidence type="ECO:0000313" key="3">
    <source>
        <dbReference type="EMBL" id="HIX55411.1"/>
    </source>
</evidence>
<reference evidence="3" key="2">
    <citation type="submission" date="2021-04" db="EMBL/GenBank/DDBJ databases">
        <authorList>
            <person name="Gilroy R."/>
        </authorList>
    </citation>
    <scope>NUCLEOTIDE SEQUENCE</scope>
    <source>
        <strain evidence="3">1719</strain>
    </source>
</reference>
<dbReference type="NCBIfam" id="TIGR01617">
    <property type="entry name" value="arsC_related"/>
    <property type="match status" value="1"/>
</dbReference>
<evidence type="ECO:0000256" key="2">
    <source>
        <dbReference type="PROSITE-ProRule" id="PRU01282"/>
    </source>
</evidence>
<dbReference type="Gene3D" id="3.40.30.10">
    <property type="entry name" value="Glutaredoxin"/>
    <property type="match status" value="1"/>
</dbReference>
<accession>A0A9D1WAB7</accession>
<protein>
    <submittedName>
        <fullName evidence="3">Spx/MgsR family RNA polymerase-binding regulatory protein</fullName>
    </submittedName>
</protein>
<dbReference type="PROSITE" id="PS51353">
    <property type="entry name" value="ARSC"/>
    <property type="match status" value="1"/>
</dbReference>
<dbReference type="EMBL" id="DXEZ01000289">
    <property type="protein sequence ID" value="HIX55411.1"/>
    <property type="molecule type" value="Genomic_DNA"/>
</dbReference>
<dbReference type="Pfam" id="PF03960">
    <property type="entry name" value="ArsC"/>
    <property type="match status" value="1"/>
</dbReference>
<organism evidence="3 4">
    <name type="scientific">Candidatus Sphingobacterium stercoripullorum</name>
    <dbReference type="NCBI Taxonomy" id="2838759"/>
    <lineage>
        <taxon>Bacteria</taxon>
        <taxon>Pseudomonadati</taxon>
        <taxon>Bacteroidota</taxon>
        <taxon>Sphingobacteriia</taxon>
        <taxon>Sphingobacteriales</taxon>
        <taxon>Sphingobacteriaceae</taxon>
        <taxon>Sphingobacterium</taxon>
    </lineage>
</organism>
<proteinExistence type="inferred from homology"/>
<dbReference type="InterPro" id="IPR006504">
    <property type="entry name" value="Tscrpt_reg_Spx/MgsR"/>
</dbReference>
<comment type="caution">
    <text evidence="3">The sequence shown here is derived from an EMBL/GenBank/DDBJ whole genome shotgun (WGS) entry which is preliminary data.</text>
</comment>